<feature type="signal peptide" evidence="1">
    <location>
        <begin position="1"/>
        <end position="21"/>
    </location>
</feature>
<sequence>MKIRIFLLTVLFLGITSGAFAGWVFVEKSQGDTHTSYLQDNRMKFVAGDHLIIFDLDKNKICFADPKKKTYWMGSPEEFAAQTRKSMENIDKMMEKQLAKLPPAQREKMKSTILQQMKKHADAPLPKVEVRATDQSGKIAGYEVRKYEILFNGQLRQDQWIAKDIMVDKEVDMKRFGKMMKTFHAGIGRSAEDIAMASPKVTELMSLKGWPLKKTDYDEEGYPETDEVIKVEKKSLPPSTFDIPKGYRKLSMSEIFNGK</sequence>
<feature type="domain" description="DUF4412" evidence="2">
    <location>
        <begin position="59"/>
        <end position="247"/>
    </location>
</feature>
<dbReference type="RefSeq" id="WP_207677854.1">
    <property type="nucleotide sequence ID" value="NZ_CP061800.1"/>
</dbReference>
<keyword evidence="1" id="KW-0732">Signal</keyword>
<dbReference type="Pfam" id="PF14371">
    <property type="entry name" value="DUF4412"/>
    <property type="match status" value="1"/>
</dbReference>
<dbReference type="Proteomes" id="UP000663722">
    <property type="component" value="Chromosome"/>
</dbReference>
<reference evidence="3" key="1">
    <citation type="journal article" date="2021" name="Microb. Physiol.">
        <title>Proteogenomic Insights into the Physiology of Marine, Sulfate-Reducing, Filamentous Desulfonema limicola and Desulfonema magnum.</title>
        <authorList>
            <person name="Schnaars V."/>
            <person name="Wohlbrand L."/>
            <person name="Scheve S."/>
            <person name="Hinrichs C."/>
            <person name="Reinhardt R."/>
            <person name="Rabus R."/>
        </authorList>
    </citation>
    <scope>NUCLEOTIDE SEQUENCE</scope>
    <source>
        <strain evidence="3">4be13</strain>
    </source>
</reference>
<organism evidence="3 4">
    <name type="scientific">Desulfonema magnum</name>
    <dbReference type="NCBI Taxonomy" id="45655"/>
    <lineage>
        <taxon>Bacteria</taxon>
        <taxon>Pseudomonadati</taxon>
        <taxon>Thermodesulfobacteriota</taxon>
        <taxon>Desulfobacteria</taxon>
        <taxon>Desulfobacterales</taxon>
        <taxon>Desulfococcaceae</taxon>
        <taxon>Desulfonema</taxon>
    </lineage>
</organism>
<evidence type="ECO:0000313" key="4">
    <source>
        <dbReference type="Proteomes" id="UP000663722"/>
    </source>
</evidence>
<accession>A0A975GPQ3</accession>
<protein>
    <submittedName>
        <fullName evidence="3">DUF4412</fullName>
    </submittedName>
</protein>
<evidence type="ECO:0000256" key="1">
    <source>
        <dbReference type="SAM" id="SignalP"/>
    </source>
</evidence>
<feature type="chain" id="PRO_5037813110" evidence="1">
    <location>
        <begin position="22"/>
        <end position="259"/>
    </location>
</feature>
<keyword evidence="4" id="KW-1185">Reference proteome</keyword>
<dbReference type="AlphaFoldDB" id="A0A975GPQ3"/>
<name>A0A975GPQ3_9BACT</name>
<proteinExistence type="predicted"/>
<dbReference type="EMBL" id="CP061800">
    <property type="protein sequence ID" value="QTA89069.1"/>
    <property type="molecule type" value="Genomic_DNA"/>
</dbReference>
<gene>
    <name evidence="3" type="ORF">dnm_051170</name>
</gene>
<evidence type="ECO:0000313" key="3">
    <source>
        <dbReference type="EMBL" id="QTA89069.1"/>
    </source>
</evidence>
<dbReference type="KEGG" id="dmm:dnm_051170"/>
<dbReference type="InterPro" id="IPR025524">
    <property type="entry name" value="DUF4412"/>
</dbReference>
<evidence type="ECO:0000259" key="2">
    <source>
        <dbReference type="Pfam" id="PF14371"/>
    </source>
</evidence>